<comment type="pathway">
    <text evidence="5">Cofactor biosynthesis; adenosylcobalamin biosynthesis; cob(II)yrinate a,c-diamide from sirohydrochlorin (anaerobic route): step 6/10.</text>
</comment>
<keyword evidence="1 5" id="KW-0169">Cobalamin biosynthesis</keyword>
<gene>
    <name evidence="5" type="primary">cbiD</name>
    <name evidence="6" type="ORF">OXPF_06380</name>
</gene>
<evidence type="ECO:0000313" key="6">
    <source>
        <dbReference type="EMBL" id="KPU45405.1"/>
    </source>
</evidence>
<keyword evidence="4 5" id="KW-0949">S-adenosyl-L-methionine</keyword>
<dbReference type="AlphaFoldDB" id="A0A0P8W9W8"/>
<dbReference type="EC" id="2.1.1.195" evidence="5"/>
<dbReference type="EMBL" id="LKET01000021">
    <property type="protein sequence ID" value="KPU45405.1"/>
    <property type="molecule type" value="Genomic_DNA"/>
</dbReference>
<accession>A0A0P8W9W8</accession>
<organism evidence="6 7">
    <name type="scientific">Oxobacter pfennigii</name>
    <dbReference type="NCBI Taxonomy" id="36849"/>
    <lineage>
        <taxon>Bacteria</taxon>
        <taxon>Bacillati</taxon>
        <taxon>Bacillota</taxon>
        <taxon>Clostridia</taxon>
        <taxon>Eubacteriales</taxon>
        <taxon>Clostridiaceae</taxon>
        <taxon>Oxobacter</taxon>
    </lineage>
</organism>
<keyword evidence="7" id="KW-1185">Reference proteome</keyword>
<dbReference type="PATRIC" id="fig|36849.3.peg.685"/>
<sequence length="354" mass="39121">MTDLYVIKEGKKLRCGYTTGSCAAAAAKAAVTMLETEKTVKFIEIDTPAGVRLNLEVKNPHIGDNYASCCIIKDGGDDPDSTDGMEIYVKVTKRQDNYIIIDGGEGIGRIKKTGLFGNVGEAAINPVPRRMIHDEIKKVSNSGYDVLVYAPQGVEVGKRTFNENIGIEGGISIIGTKGIVEPMSEEALLKTIYIEIDSIYEDGVREIILFPGNYGEKMTDTLGLQGRRVKISNFIGDTVSYCYSRGFESIILVGHIGKLCKLSVGAFNTHSKICDVRMEAFVYYLALKGASNDCLLKVSKCLTSEEALEVVKEHGYVDIIEDMKNGCIERIKRYIKNEDFNIKLYMYSMKYGVL</sequence>
<dbReference type="HAMAP" id="MF_00787">
    <property type="entry name" value="CbiD"/>
    <property type="match status" value="1"/>
</dbReference>
<evidence type="ECO:0000313" key="7">
    <source>
        <dbReference type="Proteomes" id="UP000050326"/>
    </source>
</evidence>
<dbReference type="STRING" id="36849.OXPF_06380"/>
<dbReference type="Gene3D" id="3.30.2110.10">
    <property type="entry name" value="CbiD-like"/>
    <property type="match status" value="1"/>
</dbReference>
<dbReference type="Proteomes" id="UP000050326">
    <property type="component" value="Unassembled WGS sequence"/>
</dbReference>
<evidence type="ECO:0000256" key="4">
    <source>
        <dbReference type="ARBA" id="ARBA00022691"/>
    </source>
</evidence>
<dbReference type="SUPFAM" id="SSF111342">
    <property type="entry name" value="CbiD-like"/>
    <property type="match status" value="1"/>
</dbReference>
<reference evidence="6 7" key="1">
    <citation type="submission" date="2015-09" db="EMBL/GenBank/DDBJ databases">
        <title>Genome sequence of Oxobacter pfennigii DSM 3222.</title>
        <authorList>
            <person name="Poehlein A."/>
            <person name="Bengelsdorf F.R."/>
            <person name="Schiel-Bengelsdorf B."/>
            <person name="Duerre P."/>
            <person name="Daniel R."/>
        </authorList>
    </citation>
    <scope>NUCLEOTIDE SEQUENCE [LARGE SCALE GENOMIC DNA]</scope>
    <source>
        <strain evidence="6 7">DSM 3222</strain>
    </source>
</reference>
<dbReference type="OrthoDB" id="6439987at2"/>
<evidence type="ECO:0000256" key="5">
    <source>
        <dbReference type="HAMAP-Rule" id="MF_00787"/>
    </source>
</evidence>
<evidence type="ECO:0000256" key="2">
    <source>
        <dbReference type="ARBA" id="ARBA00022603"/>
    </source>
</evidence>
<dbReference type="InterPro" id="IPR036074">
    <property type="entry name" value="CbiD_sf"/>
</dbReference>
<keyword evidence="2 5" id="KW-0489">Methyltransferase</keyword>
<dbReference type="GO" id="GO:0019251">
    <property type="term" value="P:anaerobic cobalamin biosynthetic process"/>
    <property type="evidence" value="ECO:0007669"/>
    <property type="project" value="UniProtKB-UniRule"/>
</dbReference>
<name>A0A0P8W9W8_9CLOT</name>
<keyword evidence="3 5" id="KW-0808">Transferase</keyword>
<dbReference type="PIRSF" id="PIRSF026782">
    <property type="entry name" value="CbiD"/>
    <property type="match status" value="1"/>
</dbReference>
<comment type="caution">
    <text evidence="6">The sequence shown here is derived from an EMBL/GenBank/DDBJ whole genome shotgun (WGS) entry which is preliminary data.</text>
</comment>
<protein>
    <recommendedName>
        <fullName evidence="5">Cobalt-precorrin-5B C(1)-methyltransferase</fullName>
        <ecNumber evidence="5">2.1.1.195</ecNumber>
    </recommendedName>
    <alternativeName>
        <fullName evidence="5">Cobalt-precorrin-6A synthase</fullName>
    </alternativeName>
</protein>
<dbReference type="NCBIfam" id="TIGR00312">
    <property type="entry name" value="cbiD"/>
    <property type="match status" value="1"/>
</dbReference>
<dbReference type="InterPro" id="IPR002748">
    <property type="entry name" value="CbiD"/>
</dbReference>
<proteinExistence type="inferred from homology"/>
<dbReference type="PANTHER" id="PTHR35863">
    <property type="entry name" value="COBALT-PRECORRIN-5B C(1)-METHYLTRANSFERASE"/>
    <property type="match status" value="1"/>
</dbReference>
<dbReference type="UniPathway" id="UPA00148">
    <property type="reaction ID" value="UER00227"/>
</dbReference>
<evidence type="ECO:0000256" key="1">
    <source>
        <dbReference type="ARBA" id="ARBA00022573"/>
    </source>
</evidence>
<dbReference type="GO" id="GO:0032259">
    <property type="term" value="P:methylation"/>
    <property type="evidence" value="ECO:0007669"/>
    <property type="project" value="UniProtKB-KW"/>
</dbReference>
<evidence type="ECO:0000256" key="3">
    <source>
        <dbReference type="ARBA" id="ARBA00022679"/>
    </source>
</evidence>
<comment type="similarity">
    <text evidence="5">Belongs to the CbiD family.</text>
</comment>
<dbReference type="RefSeq" id="WP_054873757.1">
    <property type="nucleotide sequence ID" value="NZ_LKET01000021.1"/>
</dbReference>
<comment type="function">
    <text evidence="5">Catalyzes the methylation of C-1 in cobalt-precorrin-5B to form cobalt-precorrin-6A.</text>
</comment>
<comment type="catalytic activity">
    <reaction evidence="5">
        <text>Co-precorrin-5B + S-adenosyl-L-methionine = Co-precorrin-6A + S-adenosyl-L-homocysteine</text>
        <dbReference type="Rhea" id="RHEA:26285"/>
        <dbReference type="ChEBI" id="CHEBI:57856"/>
        <dbReference type="ChEBI" id="CHEBI:59789"/>
        <dbReference type="ChEBI" id="CHEBI:60063"/>
        <dbReference type="ChEBI" id="CHEBI:60064"/>
        <dbReference type="EC" id="2.1.1.195"/>
    </reaction>
</comment>
<dbReference type="PANTHER" id="PTHR35863:SF1">
    <property type="entry name" value="COBALT-PRECORRIN-5B C(1)-METHYLTRANSFERASE"/>
    <property type="match status" value="1"/>
</dbReference>
<dbReference type="Pfam" id="PF01888">
    <property type="entry name" value="CbiD"/>
    <property type="match status" value="1"/>
</dbReference>
<dbReference type="GO" id="GO:0043780">
    <property type="term" value="F:cobalt-precorrin-5B C1-methyltransferase activity"/>
    <property type="evidence" value="ECO:0007669"/>
    <property type="project" value="RHEA"/>
</dbReference>